<reference evidence="1 2" key="1">
    <citation type="journal article" date="2021" name="Appl. Environ. Microbiol.">
        <title>Genetic linkage and physical mapping for an oyster mushroom Pleurotus cornucopiae and QTL analysis for the trait cap color.</title>
        <authorList>
            <person name="Zhang Y."/>
            <person name="Gao W."/>
            <person name="Sonnenberg A."/>
            <person name="Chen Q."/>
            <person name="Zhang J."/>
            <person name="Huang C."/>
        </authorList>
    </citation>
    <scope>NUCLEOTIDE SEQUENCE [LARGE SCALE GENOMIC DNA]</scope>
    <source>
        <strain evidence="1">CCMSSC00406</strain>
    </source>
</reference>
<protein>
    <submittedName>
        <fullName evidence="1">Uncharacterized protein</fullName>
    </submittedName>
</protein>
<evidence type="ECO:0000313" key="2">
    <source>
        <dbReference type="Proteomes" id="UP000824881"/>
    </source>
</evidence>
<dbReference type="Proteomes" id="UP000824881">
    <property type="component" value="Unassembled WGS sequence"/>
</dbReference>
<comment type="caution">
    <text evidence="1">The sequence shown here is derived from an EMBL/GenBank/DDBJ whole genome shotgun (WGS) entry which is preliminary data.</text>
</comment>
<accession>A0ACB7J6M5</accession>
<keyword evidence="2" id="KW-1185">Reference proteome</keyword>
<organism evidence="1 2">
    <name type="scientific">Pleurotus cornucopiae</name>
    <name type="common">Cornucopia mushroom</name>
    <dbReference type="NCBI Taxonomy" id="5321"/>
    <lineage>
        <taxon>Eukaryota</taxon>
        <taxon>Fungi</taxon>
        <taxon>Dikarya</taxon>
        <taxon>Basidiomycota</taxon>
        <taxon>Agaricomycotina</taxon>
        <taxon>Agaricomycetes</taxon>
        <taxon>Agaricomycetidae</taxon>
        <taxon>Agaricales</taxon>
        <taxon>Pleurotineae</taxon>
        <taxon>Pleurotaceae</taxon>
        <taxon>Pleurotus</taxon>
    </lineage>
</organism>
<gene>
    <name evidence="1" type="ORF">CCMSSC00406_0001806</name>
</gene>
<sequence length="219" mass="21506">MLYLLPLILALGVSAATFTVFDVALPSEVLPAAGQQTASIVSFKPLGVGPDGTTYEIAQAGPTGGPTIQQTIVADKSGISGVTKPQAGLPVEVVAACQWGDSQEGVCVADISNESTTASVTYTGTIVPLFTVTVDDSSAPALPTSTSDAAPSSPSPTSTGGAERNSPAGSSAASDSGASASPTSNDASASPSASNSASPTLIGIHLYLGVAAVSVLFMF</sequence>
<dbReference type="EMBL" id="WQMT02000003">
    <property type="protein sequence ID" value="KAG9225043.1"/>
    <property type="molecule type" value="Genomic_DNA"/>
</dbReference>
<proteinExistence type="predicted"/>
<evidence type="ECO:0000313" key="1">
    <source>
        <dbReference type="EMBL" id="KAG9225043.1"/>
    </source>
</evidence>
<name>A0ACB7J6M5_PLECO</name>